<dbReference type="Pfam" id="PF13193">
    <property type="entry name" value="AMP-binding_C"/>
    <property type="match status" value="1"/>
</dbReference>
<sequence>MKSDQLPVHHRASADRYRRQGWWSAEPVADTLAAFAAQQPDRLALVDHSNRLSYRDFNHLVTRAAAGLWAVGMRPGDVIGIQLPNILDFAIFQQAAVRMGAIYLPLIPQLRALDLSYLLDVVKARVLVIPGGYRGFDHTAMIDTISANVPSLQKILVAGEASAFLEDTRTFLDQPWETQHGTHISGIVRDPDSVRIISFTSGTESKPKAVQHSHNTMLFPLRNHTRLFGLSVEDVIFTPSPVGHSTGAVFGVEMGLYFGGTVVLMDGWHAERAVEVIAREGASIMWGATTFYNDLVNAPNLSNHDLSRFRLLCTAGAPIPRSLVTLVKERIGGQLVTAYGQSEGQNITITRPDDPIEKVTGSDGRFQEGIDYRLVDGDGKPVAAGDEGEIHYRGPNVCMGYLDPEHSDHAFAADGFIKSGDLGIMDEDGYLRIVGRRKEIIIRGGENISPAEIEDYLFKHPKIASVAVVGLPDERLGQRACAAVIVRDGATLTLAELTEFMSELGVAKFKYPERLELVSDLPRTLTGKVQRDILRNRILTGTTA</sequence>
<proteinExistence type="inferred from homology"/>
<evidence type="ECO:0000313" key="9">
    <source>
        <dbReference type="Proteomes" id="UP000643405"/>
    </source>
</evidence>
<evidence type="ECO:0000259" key="7">
    <source>
        <dbReference type="Pfam" id="PF13193"/>
    </source>
</evidence>
<protein>
    <recommendedName>
        <fullName evidence="5">3-methylmercaptopropionyl-CoA ligase</fullName>
        <ecNumber evidence="4">6.2.1.44</ecNumber>
    </recommendedName>
</protein>
<accession>A0A8J6PLL7</accession>
<feature type="domain" description="AMP-binding enzyme C-terminal" evidence="7">
    <location>
        <begin position="452"/>
        <end position="528"/>
    </location>
</feature>
<evidence type="ECO:0000256" key="1">
    <source>
        <dbReference type="ARBA" id="ARBA00006432"/>
    </source>
</evidence>
<dbReference type="InterPro" id="IPR045851">
    <property type="entry name" value="AMP-bd_C_sf"/>
</dbReference>
<dbReference type="SUPFAM" id="SSF56801">
    <property type="entry name" value="Acetyl-CoA synthetase-like"/>
    <property type="match status" value="1"/>
</dbReference>
<evidence type="ECO:0000259" key="6">
    <source>
        <dbReference type="Pfam" id="PF00501"/>
    </source>
</evidence>
<dbReference type="PANTHER" id="PTHR43201">
    <property type="entry name" value="ACYL-COA SYNTHETASE"/>
    <property type="match status" value="1"/>
</dbReference>
<name>A0A8J6PLL7_9HYPH</name>
<reference evidence="8" key="1">
    <citation type="submission" date="2020-09" db="EMBL/GenBank/DDBJ databases">
        <title>Genome seq and assembly of Tianweitania sp.</title>
        <authorList>
            <person name="Chhetri G."/>
        </authorList>
    </citation>
    <scope>NUCLEOTIDE SEQUENCE</scope>
    <source>
        <strain evidence="8">Rool2</strain>
    </source>
</reference>
<dbReference type="InterPro" id="IPR042099">
    <property type="entry name" value="ANL_N_sf"/>
</dbReference>
<evidence type="ECO:0000256" key="5">
    <source>
        <dbReference type="ARBA" id="ARBA00067668"/>
    </source>
</evidence>
<evidence type="ECO:0000256" key="2">
    <source>
        <dbReference type="ARBA" id="ARBA00022598"/>
    </source>
</evidence>
<dbReference type="InterPro" id="IPR020845">
    <property type="entry name" value="AMP-binding_CS"/>
</dbReference>
<evidence type="ECO:0000256" key="3">
    <source>
        <dbReference type="ARBA" id="ARBA00051915"/>
    </source>
</evidence>
<evidence type="ECO:0000256" key="4">
    <source>
        <dbReference type="ARBA" id="ARBA00066616"/>
    </source>
</evidence>
<dbReference type="EC" id="6.2.1.44" evidence="4"/>
<comment type="catalytic activity">
    <reaction evidence="3">
        <text>3-(methylsulfanyl)propanoate + ATP + CoA = 3-(methylsulfanyl)propanoyl-CoA + AMP + diphosphate</text>
        <dbReference type="Rhea" id="RHEA:43052"/>
        <dbReference type="ChEBI" id="CHEBI:30616"/>
        <dbReference type="ChEBI" id="CHEBI:33019"/>
        <dbReference type="ChEBI" id="CHEBI:49016"/>
        <dbReference type="ChEBI" id="CHEBI:57287"/>
        <dbReference type="ChEBI" id="CHEBI:82815"/>
        <dbReference type="ChEBI" id="CHEBI:456215"/>
        <dbReference type="EC" id="6.2.1.44"/>
    </reaction>
    <physiologicalReaction direction="left-to-right" evidence="3">
        <dbReference type="Rhea" id="RHEA:43053"/>
    </physiologicalReaction>
</comment>
<dbReference type="PROSITE" id="PS00455">
    <property type="entry name" value="AMP_BINDING"/>
    <property type="match status" value="1"/>
</dbReference>
<organism evidence="8 9">
    <name type="scientific">Oryzicola mucosus</name>
    <dbReference type="NCBI Taxonomy" id="2767425"/>
    <lineage>
        <taxon>Bacteria</taxon>
        <taxon>Pseudomonadati</taxon>
        <taxon>Pseudomonadota</taxon>
        <taxon>Alphaproteobacteria</taxon>
        <taxon>Hyphomicrobiales</taxon>
        <taxon>Phyllobacteriaceae</taxon>
        <taxon>Oryzicola</taxon>
    </lineage>
</organism>
<dbReference type="Proteomes" id="UP000643405">
    <property type="component" value="Unassembled WGS sequence"/>
</dbReference>
<dbReference type="GO" id="GO:0006631">
    <property type="term" value="P:fatty acid metabolic process"/>
    <property type="evidence" value="ECO:0007669"/>
    <property type="project" value="TreeGrafter"/>
</dbReference>
<dbReference type="AlphaFoldDB" id="A0A8J6PLL7"/>
<feature type="domain" description="AMP-dependent synthetase/ligase" evidence="6">
    <location>
        <begin position="34"/>
        <end position="402"/>
    </location>
</feature>
<gene>
    <name evidence="8" type="ORF">ICI42_19090</name>
</gene>
<dbReference type="Pfam" id="PF00501">
    <property type="entry name" value="AMP-binding"/>
    <property type="match status" value="1"/>
</dbReference>
<dbReference type="PANTHER" id="PTHR43201:SF5">
    <property type="entry name" value="MEDIUM-CHAIN ACYL-COA LIGASE ACSF2, MITOCHONDRIAL"/>
    <property type="match status" value="1"/>
</dbReference>
<keyword evidence="2" id="KW-0436">Ligase</keyword>
<dbReference type="InterPro" id="IPR025110">
    <property type="entry name" value="AMP-bd_C"/>
</dbReference>
<dbReference type="Gene3D" id="3.30.300.30">
    <property type="match status" value="1"/>
</dbReference>
<dbReference type="FunFam" id="3.30.300.30:FF:000008">
    <property type="entry name" value="2,3-dihydroxybenzoate-AMP ligase"/>
    <property type="match status" value="1"/>
</dbReference>
<dbReference type="EMBL" id="JACVVX010000007">
    <property type="protein sequence ID" value="MBD0416763.1"/>
    <property type="molecule type" value="Genomic_DNA"/>
</dbReference>
<dbReference type="Gene3D" id="3.40.50.12780">
    <property type="entry name" value="N-terminal domain of ligase-like"/>
    <property type="match status" value="1"/>
</dbReference>
<dbReference type="InterPro" id="IPR000873">
    <property type="entry name" value="AMP-dep_synth/lig_dom"/>
</dbReference>
<comment type="caution">
    <text evidence="8">The sequence shown here is derived from an EMBL/GenBank/DDBJ whole genome shotgun (WGS) entry which is preliminary data.</text>
</comment>
<dbReference type="GO" id="GO:0031956">
    <property type="term" value="F:medium-chain fatty acid-CoA ligase activity"/>
    <property type="evidence" value="ECO:0007669"/>
    <property type="project" value="TreeGrafter"/>
</dbReference>
<comment type="similarity">
    <text evidence="1">Belongs to the ATP-dependent AMP-binding enzyme family.</text>
</comment>
<keyword evidence="9" id="KW-1185">Reference proteome</keyword>
<evidence type="ECO:0000313" key="8">
    <source>
        <dbReference type="EMBL" id="MBD0416763.1"/>
    </source>
</evidence>